<dbReference type="InterPro" id="IPR058922">
    <property type="entry name" value="WHD_DRP"/>
</dbReference>
<protein>
    <recommendedName>
        <fullName evidence="11">NB-ARC domain-containing protein</fullName>
    </recommendedName>
</protein>
<dbReference type="GO" id="GO:0043531">
    <property type="term" value="F:ADP binding"/>
    <property type="evidence" value="ECO:0007669"/>
    <property type="project" value="InterPro"/>
</dbReference>
<dbReference type="Gene3D" id="1.10.10.10">
    <property type="entry name" value="Winged helix-like DNA-binding domain superfamily/Winged helix DNA-binding domain"/>
    <property type="match status" value="1"/>
</dbReference>
<dbReference type="OrthoDB" id="646178at2759"/>
<dbReference type="Pfam" id="PF18052">
    <property type="entry name" value="Rx_N"/>
    <property type="match status" value="1"/>
</dbReference>
<gene>
    <name evidence="9" type="ORF">CARUB_v10021618mg</name>
</gene>
<evidence type="ECO:0000259" key="6">
    <source>
        <dbReference type="Pfam" id="PF18052"/>
    </source>
</evidence>
<keyword evidence="4" id="KW-0067">ATP-binding</keyword>
<keyword evidence="2" id="KW-0547">Nucleotide-binding</keyword>
<dbReference type="Gene3D" id="1.10.8.430">
    <property type="entry name" value="Helical domain of apoptotic protease-activating factors"/>
    <property type="match status" value="1"/>
</dbReference>
<dbReference type="KEGG" id="crb:17896133"/>
<feature type="domain" description="Disease resistance N-terminal" evidence="6">
    <location>
        <begin position="4"/>
        <end position="91"/>
    </location>
</feature>
<dbReference type="CDD" id="cd14798">
    <property type="entry name" value="RX-CC_like"/>
    <property type="match status" value="1"/>
</dbReference>
<dbReference type="Gene3D" id="3.40.50.300">
    <property type="entry name" value="P-loop containing nucleotide triphosphate hydrolases"/>
    <property type="match status" value="1"/>
</dbReference>
<keyword evidence="10" id="KW-1185">Reference proteome</keyword>
<name>R0I5C9_9BRAS</name>
<dbReference type="PANTHER" id="PTHR36766">
    <property type="entry name" value="PLANT BROAD-SPECTRUM MILDEW RESISTANCE PROTEIN RPW8"/>
    <property type="match status" value="1"/>
</dbReference>
<dbReference type="FunFam" id="3.40.50.300:FF:001091">
    <property type="entry name" value="Probable disease resistance protein At1g61300"/>
    <property type="match status" value="1"/>
</dbReference>
<dbReference type="InterPro" id="IPR036388">
    <property type="entry name" value="WH-like_DNA-bd_sf"/>
</dbReference>
<evidence type="ECO:0000259" key="5">
    <source>
        <dbReference type="Pfam" id="PF00931"/>
    </source>
</evidence>
<evidence type="ECO:0000259" key="8">
    <source>
        <dbReference type="Pfam" id="PF23598"/>
    </source>
</evidence>
<keyword evidence="3" id="KW-0611">Plant defense</keyword>
<dbReference type="InterPro" id="IPR027417">
    <property type="entry name" value="P-loop_NTPase"/>
</dbReference>
<dbReference type="InterPro" id="IPR055414">
    <property type="entry name" value="LRR_R13L4/SHOC2-like"/>
</dbReference>
<evidence type="ECO:0000313" key="10">
    <source>
        <dbReference type="Proteomes" id="UP000029121"/>
    </source>
</evidence>
<evidence type="ECO:0000256" key="4">
    <source>
        <dbReference type="ARBA" id="ARBA00022840"/>
    </source>
</evidence>
<dbReference type="FunFam" id="1.10.10.10:FF:000322">
    <property type="entry name" value="Probable disease resistance protein At1g63360"/>
    <property type="match status" value="1"/>
</dbReference>
<evidence type="ECO:0008006" key="11">
    <source>
        <dbReference type="Google" id="ProtNLM"/>
    </source>
</evidence>
<evidence type="ECO:0000313" key="9">
    <source>
        <dbReference type="EMBL" id="EOA33240.1"/>
    </source>
</evidence>
<dbReference type="SUPFAM" id="SSF52540">
    <property type="entry name" value="P-loop containing nucleoside triphosphate hydrolases"/>
    <property type="match status" value="1"/>
</dbReference>
<sequence length="929" mass="107998">MELLSFGVEKLWDRLSQEYEQFQGAEDQVTELKSNLNLLKSFLRDAETRKHTSQMVRNCVDEIKEIVYDAEDIIETFILKEEDGKKSKKIMKRIRRFASSIVDRRRFASDIEGISKRIAKVIRDMKSFGVHEIIADDRRSVYPLQEREMELRQQFASDHESNLVGLESNVMKLVGYLLEDGDIQIVSITGMGGLGKTTLARQVYLHEKVKNNFDRLAWVCVSQNFTRKTVWQMILQNLTSKERKGEILQMEESDLHDELFRLLETSKSLIVFDDIWKEEDWNRIKPIFPPRKGWKVLLTSRNESVAMRTETTNINFKPECLTIEESWTLFRSILFPRKNAFKFQVDEEMETMGKQMIKHCGGLPLAVKVLGGILATQYTPHYWRRVFENIGTHIVARHSFSKEDNISFNYIMSLSFEELPVHLKQCFLYLAHFPEDYEIHVEKLSYHWATEGISQPRNYDGATIRDVADGYIEELVRRNMVISERDIMTMRFETCQLHDMMREVCLFKAKEENFLQVAGTNSSIAPSQSLAHSQSPSTSRRLVLHNPTTKLHVEQVIKNPKLRSIVIIWNDIRRGWMLSGLTLTRLQLMRVLDLSKAEFEGKKLPSSIGKLIHLRYLSLEGAVISHLPSSLGNLKLLIYLNLDVFVRSAVVRSVFMPNVLMGMQELRYLALPRYELETVELELGKLINMETLKNFSTEKCRLVDLHGMARLRTLSIILNSETNVETLSASIGGLRHLESLNIEDPLYKRMIEEVIPFGCKKKRLLEEGLVLNRHHLNKLEISIYMPRLPDEKHLPSHLTCLDLRECRLVEDPMPILEKLLHLKEVCLWSRSFCGTRMICSEGGFSQLYKLLLSGLRDWKEWIVEEGCMPLLHTLKIDRCEKLKELPDGLRFITSLKVLSIGRGWKEELSEGHEDYYKIQHIPSIVYISC</sequence>
<dbReference type="InterPro" id="IPR041118">
    <property type="entry name" value="Rx_N"/>
</dbReference>
<feature type="domain" description="Disease resistance protein winged helix" evidence="7">
    <location>
        <begin position="433"/>
        <end position="504"/>
    </location>
</feature>
<evidence type="ECO:0000256" key="3">
    <source>
        <dbReference type="ARBA" id="ARBA00022821"/>
    </source>
</evidence>
<evidence type="ECO:0000256" key="1">
    <source>
        <dbReference type="ARBA" id="ARBA00022737"/>
    </source>
</evidence>
<dbReference type="Pfam" id="PF23559">
    <property type="entry name" value="WHD_DRP"/>
    <property type="match status" value="1"/>
</dbReference>
<accession>R0I5C9</accession>
<dbReference type="PRINTS" id="PR00364">
    <property type="entry name" value="DISEASERSIST"/>
</dbReference>
<dbReference type="Gene3D" id="1.20.5.4130">
    <property type="match status" value="1"/>
</dbReference>
<dbReference type="AlphaFoldDB" id="R0I5C9"/>
<dbReference type="InterPro" id="IPR038005">
    <property type="entry name" value="RX-like_CC"/>
</dbReference>
<dbReference type="EMBL" id="KB870806">
    <property type="protein sequence ID" value="EOA33240.1"/>
    <property type="molecule type" value="Genomic_DNA"/>
</dbReference>
<dbReference type="GO" id="GO:0006952">
    <property type="term" value="P:defense response"/>
    <property type="evidence" value="ECO:0007669"/>
    <property type="project" value="UniProtKB-KW"/>
</dbReference>
<feature type="domain" description="NB-ARC" evidence="5">
    <location>
        <begin position="167"/>
        <end position="338"/>
    </location>
</feature>
<dbReference type="PANTHER" id="PTHR36766:SF40">
    <property type="entry name" value="DISEASE RESISTANCE PROTEIN RGA3"/>
    <property type="match status" value="1"/>
</dbReference>
<dbReference type="InterPro" id="IPR042197">
    <property type="entry name" value="Apaf_helical"/>
</dbReference>
<dbReference type="FunFam" id="1.10.8.430:FF:000003">
    <property type="entry name" value="Probable disease resistance protein At5g66910"/>
    <property type="match status" value="1"/>
</dbReference>
<dbReference type="Pfam" id="PF23598">
    <property type="entry name" value="LRR_14"/>
    <property type="match status" value="1"/>
</dbReference>
<proteinExistence type="predicted"/>
<evidence type="ECO:0000256" key="2">
    <source>
        <dbReference type="ARBA" id="ARBA00022741"/>
    </source>
</evidence>
<feature type="domain" description="Disease resistance R13L4/SHOC-2-like LRR" evidence="8">
    <location>
        <begin position="561"/>
        <end position="899"/>
    </location>
</feature>
<dbReference type="InterPro" id="IPR032675">
    <property type="entry name" value="LRR_dom_sf"/>
</dbReference>
<organism evidence="9 10">
    <name type="scientific">Capsella rubella</name>
    <dbReference type="NCBI Taxonomy" id="81985"/>
    <lineage>
        <taxon>Eukaryota</taxon>
        <taxon>Viridiplantae</taxon>
        <taxon>Streptophyta</taxon>
        <taxon>Embryophyta</taxon>
        <taxon>Tracheophyta</taxon>
        <taxon>Spermatophyta</taxon>
        <taxon>Magnoliopsida</taxon>
        <taxon>eudicotyledons</taxon>
        <taxon>Gunneridae</taxon>
        <taxon>Pentapetalae</taxon>
        <taxon>rosids</taxon>
        <taxon>malvids</taxon>
        <taxon>Brassicales</taxon>
        <taxon>Brassicaceae</taxon>
        <taxon>Camelineae</taxon>
        <taxon>Capsella</taxon>
    </lineage>
</organism>
<dbReference type="GO" id="GO:0005524">
    <property type="term" value="F:ATP binding"/>
    <property type="evidence" value="ECO:0007669"/>
    <property type="project" value="UniProtKB-KW"/>
</dbReference>
<dbReference type="InterPro" id="IPR002182">
    <property type="entry name" value="NB-ARC"/>
</dbReference>
<evidence type="ECO:0000259" key="7">
    <source>
        <dbReference type="Pfam" id="PF23559"/>
    </source>
</evidence>
<dbReference type="Proteomes" id="UP000029121">
    <property type="component" value="Unassembled WGS sequence"/>
</dbReference>
<dbReference type="SUPFAM" id="SSF52058">
    <property type="entry name" value="L domain-like"/>
    <property type="match status" value="1"/>
</dbReference>
<dbReference type="Gene3D" id="3.80.10.10">
    <property type="entry name" value="Ribonuclease Inhibitor"/>
    <property type="match status" value="1"/>
</dbReference>
<dbReference type="eggNOG" id="KOG4658">
    <property type="taxonomic scope" value="Eukaryota"/>
</dbReference>
<dbReference type="Pfam" id="PF00931">
    <property type="entry name" value="NB-ARC"/>
    <property type="match status" value="1"/>
</dbReference>
<keyword evidence="1" id="KW-0677">Repeat</keyword>
<dbReference type="GO" id="GO:0051707">
    <property type="term" value="P:response to other organism"/>
    <property type="evidence" value="ECO:0007669"/>
    <property type="project" value="UniProtKB-ARBA"/>
</dbReference>
<reference evidence="10" key="1">
    <citation type="journal article" date="2013" name="Nat. Genet.">
        <title>The Capsella rubella genome and the genomic consequences of rapid mating system evolution.</title>
        <authorList>
            <person name="Slotte T."/>
            <person name="Hazzouri K.M."/>
            <person name="Agren J.A."/>
            <person name="Koenig D."/>
            <person name="Maumus F."/>
            <person name="Guo Y.L."/>
            <person name="Steige K."/>
            <person name="Platts A.E."/>
            <person name="Escobar J.S."/>
            <person name="Newman L.K."/>
            <person name="Wang W."/>
            <person name="Mandakova T."/>
            <person name="Vello E."/>
            <person name="Smith L.M."/>
            <person name="Henz S.R."/>
            <person name="Steffen J."/>
            <person name="Takuno S."/>
            <person name="Brandvain Y."/>
            <person name="Coop G."/>
            <person name="Andolfatto P."/>
            <person name="Hu T.T."/>
            <person name="Blanchette M."/>
            <person name="Clark R.M."/>
            <person name="Quesneville H."/>
            <person name="Nordborg M."/>
            <person name="Gaut B.S."/>
            <person name="Lysak M.A."/>
            <person name="Jenkins J."/>
            <person name="Grimwood J."/>
            <person name="Chapman J."/>
            <person name="Prochnik S."/>
            <person name="Shu S."/>
            <person name="Rokhsar D."/>
            <person name="Schmutz J."/>
            <person name="Weigel D."/>
            <person name="Wright S.I."/>
        </authorList>
    </citation>
    <scope>NUCLEOTIDE SEQUENCE [LARGE SCALE GENOMIC DNA]</scope>
    <source>
        <strain evidence="10">cv. Monte Gargano</strain>
    </source>
</reference>